<organism evidence="10 11">
    <name type="scientific">Gimesia maris</name>
    <dbReference type="NCBI Taxonomy" id="122"/>
    <lineage>
        <taxon>Bacteria</taxon>
        <taxon>Pseudomonadati</taxon>
        <taxon>Planctomycetota</taxon>
        <taxon>Planctomycetia</taxon>
        <taxon>Planctomycetales</taxon>
        <taxon>Planctomycetaceae</taxon>
        <taxon>Gimesia</taxon>
    </lineage>
</organism>
<comment type="similarity">
    <text evidence="2">Belongs to the MGMT family.</text>
</comment>
<evidence type="ECO:0000256" key="5">
    <source>
        <dbReference type="ARBA" id="ARBA00022679"/>
    </source>
</evidence>
<dbReference type="InterPro" id="IPR036388">
    <property type="entry name" value="WH-like_DNA-bd_sf"/>
</dbReference>
<dbReference type="Proteomes" id="UP000263642">
    <property type="component" value="Unassembled WGS sequence"/>
</dbReference>
<evidence type="ECO:0000259" key="9">
    <source>
        <dbReference type="Pfam" id="PF01035"/>
    </source>
</evidence>
<sequence length="201" mass="22413">MGQRTVSRRRVVPEIEHLTTSCSEKVSCWSLFQTEIGWCGLQGRGDTVERFLMGVPHRNDLLQMIESESAVKGPSSAKKAIESNWYPELQERLQDYFQGAQVEFRDVKLKLTQMTPFQSRVIHALQQIRYGEQISYGKLAEKAGSPRAARAVGTVMSSNQIPILIPCHRVIASGGKLGGFSAPQGTSLKEHLLMLESRALL</sequence>
<evidence type="ECO:0000256" key="1">
    <source>
        <dbReference type="ARBA" id="ARBA00001286"/>
    </source>
</evidence>
<dbReference type="NCBIfam" id="TIGR00589">
    <property type="entry name" value="ogt"/>
    <property type="match status" value="1"/>
</dbReference>
<keyword evidence="5 10" id="KW-0808">Transferase</keyword>
<dbReference type="PANTHER" id="PTHR10815:SF13">
    <property type="entry name" value="METHYLATED-DNA--PROTEIN-CYSTEINE METHYLTRANSFERASE"/>
    <property type="match status" value="1"/>
</dbReference>
<dbReference type="InterPro" id="IPR014048">
    <property type="entry name" value="MethylDNA_cys_MeTrfase_DNA-bd"/>
</dbReference>
<accession>A0A3D3RAL6</accession>
<keyword evidence="6" id="KW-0227">DNA damage</keyword>
<dbReference type="AlphaFoldDB" id="A0A3D3RAL6"/>
<dbReference type="FunFam" id="1.10.10.10:FF:000214">
    <property type="entry name" value="Methylated-DNA--protein-cysteine methyltransferase"/>
    <property type="match status" value="1"/>
</dbReference>
<dbReference type="EMBL" id="DQAY01000118">
    <property type="protein sequence ID" value="HCO25132.1"/>
    <property type="molecule type" value="Genomic_DNA"/>
</dbReference>
<name>A0A3D3RAL6_9PLAN</name>
<evidence type="ECO:0000256" key="3">
    <source>
        <dbReference type="ARBA" id="ARBA00011918"/>
    </source>
</evidence>
<dbReference type="Pfam" id="PF01035">
    <property type="entry name" value="DNA_binding_1"/>
    <property type="match status" value="1"/>
</dbReference>
<dbReference type="GO" id="GO:0032259">
    <property type="term" value="P:methylation"/>
    <property type="evidence" value="ECO:0007669"/>
    <property type="project" value="UniProtKB-KW"/>
</dbReference>
<dbReference type="GO" id="GO:0006281">
    <property type="term" value="P:DNA repair"/>
    <property type="evidence" value="ECO:0007669"/>
    <property type="project" value="UniProtKB-KW"/>
</dbReference>
<dbReference type="GO" id="GO:0003908">
    <property type="term" value="F:methylated-DNA-[protein]-cysteine S-methyltransferase activity"/>
    <property type="evidence" value="ECO:0007669"/>
    <property type="project" value="UniProtKB-EC"/>
</dbReference>
<comment type="catalytic activity">
    <reaction evidence="1">
        <text>a 4-O-methyl-thymidine in DNA + L-cysteinyl-[protein] = a thymidine in DNA + S-methyl-L-cysteinyl-[protein]</text>
        <dbReference type="Rhea" id="RHEA:53428"/>
        <dbReference type="Rhea" id="RHEA-COMP:10131"/>
        <dbReference type="Rhea" id="RHEA-COMP:10132"/>
        <dbReference type="Rhea" id="RHEA-COMP:13555"/>
        <dbReference type="Rhea" id="RHEA-COMP:13556"/>
        <dbReference type="ChEBI" id="CHEBI:29950"/>
        <dbReference type="ChEBI" id="CHEBI:82612"/>
        <dbReference type="ChEBI" id="CHEBI:137386"/>
        <dbReference type="ChEBI" id="CHEBI:137387"/>
        <dbReference type="EC" id="2.1.1.63"/>
    </reaction>
</comment>
<evidence type="ECO:0000256" key="6">
    <source>
        <dbReference type="ARBA" id="ARBA00022763"/>
    </source>
</evidence>
<dbReference type="PANTHER" id="PTHR10815">
    <property type="entry name" value="METHYLATED-DNA--PROTEIN-CYSTEINE METHYLTRANSFERASE"/>
    <property type="match status" value="1"/>
</dbReference>
<comment type="caution">
    <text evidence="10">The sequence shown here is derived from an EMBL/GenBank/DDBJ whole genome shotgun (WGS) entry which is preliminary data.</text>
</comment>
<keyword evidence="7" id="KW-0234">DNA repair</keyword>
<evidence type="ECO:0000256" key="2">
    <source>
        <dbReference type="ARBA" id="ARBA00008711"/>
    </source>
</evidence>
<evidence type="ECO:0000313" key="10">
    <source>
        <dbReference type="EMBL" id="HCO25132.1"/>
    </source>
</evidence>
<comment type="catalytic activity">
    <reaction evidence="8">
        <text>a 6-O-methyl-2'-deoxyguanosine in DNA + L-cysteinyl-[protein] = S-methyl-L-cysteinyl-[protein] + a 2'-deoxyguanosine in DNA</text>
        <dbReference type="Rhea" id="RHEA:24000"/>
        <dbReference type="Rhea" id="RHEA-COMP:10131"/>
        <dbReference type="Rhea" id="RHEA-COMP:10132"/>
        <dbReference type="Rhea" id="RHEA-COMP:11367"/>
        <dbReference type="Rhea" id="RHEA-COMP:11368"/>
        <dbReference type="ChEBI" id="CHEBI:29950"/>
        <dbReference type="ChEBI" id="CHEBI:82612"/>
        <dbReference type="ChEBI" id="CHEBI:85445"/>
        <dbReference type="ChEBI" id="CHEBI:85448"/>
        <dbReference type="EC" id="2.1.1.63"/>
    </reaction>
</comment>
<dbReference type="CDD" id="cd06445">
    <property type="entry name" value="ATase"/>
    <property type="match status" value="1"/>
</dbReference>
<evidence type="ECO:0000256" key="4">
    <source>
        <dbReference type="ARBA" id="ARBA00022603"/>
    </source>
</evidence>
<dbReference type="InterPro" id="IPR001497">
    <property type="entry name" value="MethylDNA_cys_MeTrfase_AS"/>
</dbReference>
<proteinExistence type="inferred from homology"/>
<feature type="domain" description="Methylated-DNA-[protein]-cysteine S-methyltransferase DNA binding" evidence="9">
    <location>
        <begin position="116"/>
        <end position="197"/>
    </location>
</feature>
<dbReference type="PROSITE" id="PS00374">
    <property type="entry name" value="MGMT"/>
    <property type="match status" value="1"/>
</dbReference>
<gene>
    <name evidence="10" type="ORF">DIT97_19670</name>
</gene>
<dbReference type="EC" id="2.1.1.63" evidence="3"/>
<evidence type="ECO:0000256" key="7">
    <source>
        <dbReference type="ARBA" id="ARBA00023204"/>
    </source>
</evidence>
<evidence type="ECO:0000256" key="8">
    <source>
        <dbReference type="ARBA" id="ARBA00049348"/>
    </source>
</evidence>
<dbReference type="InterPro" id="IPR036217">
    <property type="entry name" value="MethylDNA_cys_MeTrfase_DNAb"/>
</dbReference>
<evidence type="ECO:0000313" key="11">
    <source>
        <dbReference type="Proteomes" id="UP000263642"/>
    </source>
</evidence>
<dbReference type="Gene3D" id="1.10.10.10">
    <property type="entry name" value="Winged helix-like DNA-binding domain superfamily/Winged helix DNA-binding domain"/>
    <property type="match status" value="1"/>
</dbReference>
<keyword evidence="4 10" id="KW-0489">Methyltransferase</keyword>
<reference evidence="10 11" key="1">
    <citation type="journal article" date="2018" name="Nat. Biotechnol.">
        <title>A standardized bacterial taxonomy based on genome phylogeny substantially revises the tree of life.</title>
        <authorList>
            <person name="Parks D.H."/>
            <person name="Chuvochina M."/>
            <person name="Waite D.W."/>
            <person name="Rinke C."/>
            <person name="Skarshewski A."/>
            <person name="Chaumeil P.A."/>
            <person name="Hugenholtz P."/>
        </authorList>
    </citation>
    <scope>NUCLEOTIDE SEQUENCE [LARGE SCALE GENOMIC DNA]</scope>
    <source>
        <strain evidence="10">UBA9375</strain>
    </source>
</reference>
<protein>
    <recommendedName>
        <fullName evidence="3">methylated-DNA--[protein]-cysteine S-methyltransferase</fullName>
        <ecNumber evidence="3">2.1.1.63</ecNumber>
    </recommendedName>
</protein>
<dbReference type="SUPFAM" id="SSF46767">
    <property type="entry name" value="Methylated DNA-protein cysteine methyltransferase, C-terminal domain"/>
    <property type="match status" value="1"/>
</dbReference>